<dbReference type="Proteomes" id="UP001553843">
    <property type="component" value="Unassembled WGS sequence"/>
</dbReference>
<sequence>MAGRRRGSWVVALCSALCLALLAGCGADPVPDTAAGDVRRLLDRRAHAVLTGDERAYKRTERPAHGRSGAPDLFANVRAIPLETWEYRLSWLDRSGSRATARAELRYRVEGYDRAPLTAERTLSLERHDGQWYVTAERPAKKAGEQLWDQGRVRAERGADSLVLGVGRGARELRAHRALADRAVPAVRDAWPGKWPGKVVVLVPRSLKGMAGLLGAPASGYRGIAAVTTGEAGGPGRAPADRIIVNPEAYGVLGDFGKQVVLTHETTHVATRTRTSPATPLWLSEGFADWVGYRGTGRTAAQAAPELGRAVRGGELPRELPGDDEFGFGTDAGRLARAYEGGWLACRMIADRWGERRLTDFYRAVGGHGKRAGAVEDALRDVLRTTPEEFTARWRTYLRSELG</sequence>
<evidence type="ECO:0000256" key="1">
    <source>
        <dbReference type="SAM" id="SignalP"/>
    </source>
</evidence>
<name>A0ABV3M2I8_9ACTN</name>
<dbReference type="RefSeq" id="WP_359774852.1">
    <property type="nucleotide sequence ID" value="NZ_JBEYRR010000002.1"/>
</dbReference>
<comment type="caution">
    <text evidence="2">The sequence shown here is derived from an EMBL/GenBank/DDBJ whole genome shotgun (WGS) entry which is preliminary data.</text>
</comment>
<evidence type="ECO:0000313" key="2">
    <source>
        <dbReference type="EMBL" id="MEW2365926.1"/>
    </source>
</evidence>
<dbReference type="PROSITE" id="PS51257">
    <property type="entry name" value="PROKAR_LIPOPROTEIN"/>
    <property type="match status" value="1"/>
</dbReference>
<keyword evidence="1" id="KW-0732">Signal</keyword>
<feature type="signal peptide" evidence="1">
    <location>
        <begin position="1"/>
        <end position="23"/>
    </location>
</feature>
<proteinExistence type="predicted"/>
<evidence type="ECO:0008006" key="4">
    <source>
        <dbReference type="Google" id="ProtNLM"/>
    </source>
</evidence>
<gene>
    <name evidence="2" type="ORF">AB0887_28745</name>
</gene>
<protein>
    <recommendedName>
        <fullName evidence="4">Lipoprotein</fullName>
    </recommendedName>
</protein>
<dbReference type="EMBL" id="JBEYRS010000013">
    <property type="protein sequence ID" value="MEW2365926.1"/>
    <property type="molecule type" value="Genomic_DNA"/>
</dbReference>
<feature type="chain" id="PRO_5045454207" description="Lipoprotein" evidence="1">
    <location>
        <begin position="24"/>
        <end position="403"/>
    </location>
</feature>
<keyword evidence="3" id="KW-1185">Reference proteome</keyword>
<organism evidence="2 3">
    <name type="scientific">Streptomyces huasconensis</name>
    <dbReference type="NCBI Taxonomy" id="1854574"/>
    <lineage>
        <taxon>Bacteria</taxon>
        <taxon>Bacillati</taxon>
        <taxon>Actinomycetota</taxon>
        <taxon>Actinomycetes</taxon>
        <taxon>Kitasatosporales</taxon>
        <taxon>Streptomycetaceae</taxon>
        <taxon>Streptomyces</taxon>
    </lineage>
</organism>
<evidence type="ECO:0000313" key="3">
    <source>
        <dbReference type="Proteomes" id="UP001553843"/>
    </source>
</evidence>
<accession>A0ABV3M2I8</accession>
<reference evidence="2 3" key="1">
    <citation type="submission" date="2024-06" db="EMBL/GenBank/DDBJ databases">
        <title>The Natural Products Discovery Center: Release of the First 8490 Sequenced Strains for Exploring Actinobacteria Biosynthetic Diversity.</title>
        <authorList>
            <person name="Kalkreuter E."/>
            <person name="Kautsar S.A."/>
            <person name="Yang D."/>
            <person name="Bader C.D."/>
            <person name="Teijaro C.N."/>
            <person name="Fluegel L."/>
            <person name="Davis C.M."/>
            <person name="Simpson J.R."/>
            <person name="Lauterbach L."/>
            <person name="Steele A.D."/>
            <person name="Gui C."/>
            <person name="Meng S."/>
            <person name="Li G."/>
            <person name="Viehrig K."/>
            <person name="Ye F."/>
            <person name="Su P."/>
            <person name="Kiefer A.F."/>
            <person name="Nichols A."/>
            <person name="Cepeda A.J."/>
            <person name="Yan W."/>
            <person name="Fan B."/>
            <person name="Jiang Y."/>
            <person name="Adhikari A."/>
            <person name="Zheng C.-J."/>
            <person name="Schuster L."/>
            <person name="Cowan T.M."/>
            <person name="Smanski M.J."/>
            <person name="Chevrette M.G."/>
            <person name="De Carvalho L.P.S."/>
            <person name="Shen B."/>
        </authorList>
    </citation>
    <scope>NUCLEOTIDE SEQUENCE [LARGE SCALE GENOMIC DNA]</scope>
    <source>
        <strain evidence="2 3">NPDC047833</strain>
    </source>
</reference>